<evidence type="ECO:0000256" key="1">
    <source>
        <dbReference type="SAM" id="Phobius"/>
    </source>
</evidence>
<keyword evidence="1" id="KW-1133">Transmembrane helix</keyword>
<proteinExistence type="predicted"/>
<protein>
    <submittedName>
        <fullName evidence="2">Uncharacterized protein</fullName>
    </submittedName>
</protein>
<organism evidence="2 3">
    <name type="scientific">Tetrapyrgos nigripes</name>
    <dbReference type="NCBI Taxonomy" id="182062"/>
    <lineage>
        <taxon>Eukaryota</taxon>
        <taxon>Fungi</taxon>
        <taxon>Dikarya</taxon>
        <taxon>Basidiomycota</taxon>
        <taxon>Agaricomycotina</taxon>
        <taxon>Agaricomycetes</taxon>
        <taxon>Agaricomycetidae</taxon>
        <taxon>Agaricales</taxon>
        <taxon>Marasmiineae</taxon>
        <taxon>Marasmiaceae</taxon>
        <taxon>Tetrapyrgos</taxon>
    </lineage>
</organism>
<reference evidence="2 3" key="1">
    <citation type="journal article" date="2020" name="ISME J.">
        <title>Uncovering the hidden diversity of litter-decomposition mechanisms in mushroom-forming fungi.</title>
        <authorList>
            <person name="Floudas D."/>
            <person name="Bentzer J."/>
            <person name="Ahren D."/>
            <person name="Johansson T."/>
            <person name="Persson P."/>
            <person name="Tunlid A."/>
        </authorList>
    </citation>
    <scope>NUCLEOTIDE SEQUENCE [LARGE SCALE GENOMIC DNA]</scope>
    <source>
        <strain evidence="2 3">CBS 291.85</strain>
    </source>
</reference>
<name>A0A8H5GJY3_9AGAR</name>
<keyword evidence="1" id="KW-0812">Transmembrane</keyword>
<dbReference type="AlphaFoldDB" id="A0A8H5GJY3"/>
<accession>A0A8H5GJY3</accession>
<comment type="caution">
    <text evidence="2">The sequence shown here is derived from an EMBL/GenBank/DDBJ whole genome shotgun (WGS) entry which is preliminary data.</text>
</comment>
<sequence>MGGGYLVLFSLCMYTVSYKKGIIRKMHYIAMISLFTLATIGFILDSSGRIFATRAIVFALSLSHEEMLRLYSIVDDIALTLAGLYYISKHNVMKLINTSLKPPRRRDPGE</sequence>
<keyword evidence="3" id="KW-1185">Reference proteome</keyword>
<evidence type="ECO:0000313" key="2">
    <source>
        <dbReference type="EMBL" id="KAF5366378.1"/>
    </source>
</evidence>
<dbReference type="EMBL" id="JAACJM010000023">
    <property type="protein sequence ID" value="KAF5366378.1"/>
    <property type="molecule type" value="Genomic_DNA"/>
</dbReference>
<gene>
    <name evidence="2" type="ORF">D9758_009791</name>
</gene>
<feature type="transmembrane region" description="Helical" evidence="1">
    <location>
        <begin position="28"/>
        <end position="48"/>
    </location>
</feature>
<dbReference type="Proteomes" id="UP000559256">
    <property type="component" value="Unassembled WGS sequence"/>
</dbReference>
<evidence type="ECO:0000313" key="3">
    <source>
        <dbReference type="Proteomes" id="UP000559256"/>
    </source>
</evidence>
<keyword evidence="1" id="KW-0472">Membrane</keyword>